<dbReference type="InterPro" id="IPR002401">
    <property type="entry name" value="Cyt_P450_E_grp-I"/>
</dbReference>
<dbReference type="GO" id="GO:0005506">
    <property type="term" value="F:iron ion binding"/>
    <property type="evidence" value="ECO:0007669"/>
    <property type="project" value="InterPro"/>
</dbReference>
<dbReference type="InterPro" id="IPR017972">
    <property type="entry name" value="Cyt_P450_CS"/>
</dbReference>
<dbReference type="PROSITE" id="PS00086">
    <property type="entry name" value="CYTOCHROME_P450"/>
    <property type="match status" value="1"/>
</dbReference>
<evidence type="ECO:0000256" key="6">
    <source>
        <dbReference type="ARBA" id="ARBA00023002"/>
    </source>
</evidence>
<dbReference type="PRINTS" id="PR00463">
    <property type="entry name" value="EP450I"/>
</dbReference>
<dbReference type="InterPro" id="IPR050364">
    <property type="entry name" value="Cytochrome_P450_fung"/>
</dbReference>
<evidence type="ECO:0000313" key="12">
    <source>
        <dbReference type="EMBL" id="THH08956.1"/>
    </source>
</evidence>
<dbReference type="PANTHER" id="PTHR46300">
    <property type="entry name" value="P450, PUTATIVE (EUROFUNG)-RELATED-RELATED"/>
    <property type="match status" value="1"/>
</dbReference>
<evidence type="ECO:0000313" key="13">
    <source>
        <dbReference type="Proteomes" id="UP000308199"/>
    </source>
</evidence>
<comment type="caution">
    <text evidence="12">The sequence shown here is derived from an EMBL/GenBank/DDBJ whole genome shotgun (WGS) entry which is preliminary data.</text>
</comment>
<evidence type="ECO:0008006" key="14">
    <source>
        <dbReference type="Google" id="ProtNLM"/>
    </source>
</evidence>
<keyword evidence="6 10" id="KW-0560">Oxidoreductase</keyword>
<gene>
    <name evidence="12" type="ORF">EW145_g2353</name>
</gene>
<evidence type="ECO:0000256" key="9">
    <source>
        <dbReference type="PIRSR" id="PIRSR602401-1"/>
    </source>
</evidence>
<dbReference type="Pfam" id="PF00067">
    <property type="entry name" value="p450"/>
    <property type="match status" value="1"/>
</dbReference>
<dbReference type="EMBL" id="SGPK01000081">
    <property type="protein sequence ID" value="THH08956.1"/>
    <property type="molecule type" value="Genomic_DNA"/>
</dbReference>
<dbReference type="GO" id="GO:0020037">
    <property type="term" value="F:heme binding"/>
    <property type="evidence" value="ECO:0007669"/>
    <property type="project" value="InterPro"/>
</dbReference>
<accession>A0A4S4LB60</accession>
<dbReference type="CDD" id="cd11065">
    <property type="entry name" value="CYP64-like"/>
    <property type="match status" value="1"/>
</dbReference>
<dbReference type="Proteomes" id="UP000308199">
    <property type="component" value="Unassembled WGS sequence"/>
</dbReference>
<keyword evidence="11" id="KW-1133">Transmembrane helix</keyword>
<keyword evidence="8 10" id="KW-0503">Monooxygenase</keyword>
<evidence type="ECO:0000256" key="5">
    <source>
        <dbReference type="ARBA" id="ARBA00022723"/>
    </source>
</evidence>
<feature type="binding site" description="axial binding residue" evidence="9">
    <location>
        <position position="461"/>
    </location>
    <ligand>
        <name>heme</name>
        <dbReference type="ChEBI" id="CHEBI:30413"/>
    </ligand>
    <ligandPart>
        <name>Fe</name>
        <dbReference type="ChEBI" id="CHEBI:18248"/>
    </ligandPart>
</feature>
<dbReference type="GO" id="GO:0016705">
    <property type="term" value="F:oxidoreductase activity, acting on paired donors, with incorporation or reduction of molecular oxygen"/>
    <property type="evidence" value="ECO:0007669"/>
    <property type="project" value="InterPro"/>
</dbReference>
<keyword evidence="7 9" id="KW-0408">Iron</keyword>
<comment type="similarity">
    <text evidence="3 10">Belongs to the cytochrome P450 family.</text>
</comment>
<keyword evidence="5 9" id="KW-0479">Metal-binding</keyword>
<keyword evidence="4 9" id="KW-0349">Heme</keyword>
<keyword evidence="13" id="KW-1185">Reference proteome</keyword>
<evidence type="ECO:0000256" key="8">
    <source>
        <dbReference type="ARBA" id="ARBA00023033"/>
    </source>
</evidence>
<feature type="transmembrane region" description="Helical" evidence="11">
    <location>
        <begin position="115"/>
        <end position="134"/>
    </location>
</feature>
<dbReference type="InterPro" id="IPR001128">
    <property type="entry name" value="Cyt_P450"/>
</dbReference>
<protein>
    <recommendedName>
        <fullName evidence="14">Cytochrome P450</fullName>
    </recommendedName>
</protein>
<evidence type="ECO:0000256" key="7">
    <source>
        <dbReference type="ARBA" id="ARBA00023004"/>
    </source>
</evidence>
<keyword evidence="11" id="KW-0812">Transmembrane</keyword>
<evidence type="ECO:0000256" key="11">
    <source>
        <dbReference type="SAM" id="Phobius"/>
    </source>
</evidence>
<dbReference type="AlphaFoldDB" id="A0A4S4LB60"/>
<feature type="transmembrane region" description="Helical" evidence="11">
    <location>
        <begin position="12"/>
        <end position="30"/>
    </location>
</feature>
<evidence type="ECO:0000256" key="2">
    <source>
        <dbReference type="ARBA" id="ARBA00005179"/>
    </source>
</evidence>
<sequence length="538" mass="60307">MDFSTPRADAQHIAVFLVAGLGVLFLMVRLSSVSLRAKQHGLSLPPGPKALPFIGNLLNMRMKQPWETITKWGKQYGDVVHVEVLGQSIIFLNSAKATSDLFEKRSTIYSDRPRLPLLNDILGLNWIFALMPYGNIWRKHRRLFVSMFGPSDAHIFNPVQEHASTRLLERLLKKPEDFRDHIRLLFTIASSSHSGQSILMSAYGLDVDSCDNHYITVAEEVMSIVADAARPGRWLVDSIPMLKKIPAYFPGAFEHQKVKHFLKNIRDLRETSYADSKEMLANGKSPMQSFVSELLEKHGHAKEEMEGAIRDCAAIAYGAGSDTSVGALAAFVLAMAQYPGVQKKAQDQLDTFVGSSRLPSFSDRKNLPYITAIMKETLRWHTVVPQGLPHCLREDDIYNGYFMPAGSIVIGNSWGILHDPDIYPDPMEFKPERFFNSEGELDYAAIDPSKYGVFGYGRRYCAGYTYAENNLFLAITYILSTLDIGLAKDVYGRPVPVALRPTFSILSRLPYSHPSSFKCSITPRSEQTKALIIQANSF</sequence>
<dbReference type="PANTHER" id="PTHR46300:SF7">
    <property type="entry name" value="P450, PUTATIVE (EUROFUNG)-RELATED"/>
    <property type="match status" value="1"/>
</dbReference>
<evidence type="ECO:0000256" key="4">
    <source>
        <dbReference type="ARBA" id="ARBA00022617"/>
    </source>
</evidence>
<dbReference type="GO" id="GO:0004497">
    <property type="term" value="F:monooxygenase activity"/>
    <property type="evidence" value="ECO:0007669"/>
    <property type="project" value="UniProtKB-KW"/>
</dbReference>
<dbReference type="Gene3D" id="1.10.630.10">
    <property type="entry name" value="Cytochrome P450"/>
    <property type="match status" value="1"/>
</dbReference>
<evidence type="ECO:0000256" key="3">
    <source>
        <dbReference type="ARBA" id="ARBA00010617"/>
    </source>
</evidence>
<dbReference type="SUPFAM" id="SSF48264">
    <property type="entry name" value="Cytochrome P450"/>
    <property type="match status" value="1"/>
</dbReference>
<organism evidence="12 13">
    <name type="scientific">Phellinidium pouzarii</name>
    <dbReference type="NCBI Taxonomy" id="167371"/>
    <lineage>
        <taxon>Eukaryota</taxon>
        <taxon>Fungi</taxon>
        <taxon>Dikarya</taxon>
        <taxon>Basidiomycota</taxon>
        <taxon>Agaricomycotina</taxon>
        <taxon>Agaricomycetes</taxon>
        <taxon>Hymenochaetales</taxon>
        <taxon>Hymenochaetaceae</taxon>
        <taxon>Phellinidium</taxon>
    </lineage>
</organism>
<dbReference type="InterPro" id="IPR036396">
    <property type="entry name" value="Cyt_P450_sf"/>
</dbReference>
<evidence type="ECO:0000256" key="1">
    <source>
        <dbReference type="ARBA" id="ARBA00001971"/>
    </source>
</evidence>
<reference evidence="12 13" key="1">
    <citation type="submission" date="2019-02" db="EMBL/GenBank/DDBJ databases">
        <title>Genome sequencing of the rare red list fungi Phellinidium pouzarii.</title>
        <authorList>
            <person name="Buettner E."/>
            <person name="Kellner H."/>
        </authorList>
    </citation>
    <scope>NUCLEOTIDE SEQUENCE [LARGE SCALE GENOMIC DNA]</scope>
    <source>
        <strain evidence="12 13">DSM 108285</strain>
    </source>
</reference>
<comment type="pathway">
    <text evidence="2">Secondary metabolite biosynthesis.</text>
</comment>
<keyword evidence="11" id="KW-0472">Membrane</keyword>
<evidence type="ECO:0000256" key="10">
    <source>
        <dbReference type="RuleBase" id="RU000461"/>
    </source>
</evidence>
<name>A0A4S4LB60_9AGAM</name>
<dbReference type="OrthoDB" id="2789670at2759"/>
<comment type="cofactor">
    <cofactor evidence="1 9">
        <name>heme</name>
        <dbReference type="ChEBI" id="CHEBI:30413"/>
    </cofactor>
</comment>
<proteinExistence type="inferred from homology"/>